<protein>
    <submittedName>
        <fullName evidence="2">Uncharacterized protein</fullName>
    </submittedName>
</protein>
<keyword evidence="1" id="KW-1133">Transmembrane helix</keyword>
<evidence type="ECO:0000313" key="2">
    <source>
        <dbReference type="EMBL" id="VDP07890.1"/>
    </source>
</evidence>
<dbReference type="AlphaFoldDB" id="A0A3P8AUC6"/>
<feature type="transmembrane region" description="Helical" evidence="1">
    <location>
        <begin position="12"/>
        <end position="37"/>
    </location>
</feature>
<evidence type="ECO:0000313" key="3">
    <source>
        <dbReference type="Proteomes" id="UP000277204"/>
    </source>
</evidence>
<proteinExistence type="predicted"/>
<evidence type="ECO:0000256" key="1">
    <source>
        <dbReference type="SAM" id="Phobius"/>
    </source>
</evidence>
<reference evidence="2 3" key="1">
    <citation type="submission" date="2018-11" db="EMBL/GenBank/DDBJ databases">
        <authorList>
            <consortium name="Pathogen Informatics"/>
        </authorList>
    </citation>
    <scope>NUCLEOTIDE SEQUENCE [LARGE SCALE GENOMIC DNA]</scope>
    <source>
        <strain evidence="2 3">Zambia</strain>
    </source>
</reference>
<keyword evidence="1" id="KW-0472">Membrane</keyword>
<name>A0A3P8AUC6_9TREM</name>
<keyword evidence="3" id="KW-1185">Reference proteome</keyword>
<accession>A0A3P8AUC6</accession>
<dbReference type="EMBL" id="UZAI01010859">
    <property type="protein sequence ID" value="VDP07890.1"/>
    <property type="molecule type" value="Genomic_DNA"/>
</dbReference>
<dbReference type="Proteomes" id="UP000277204">
    <property type="component" value="Unassembled WGS sequence"/>
</dbReference>
<organism evidence="2 3">
    <name type="scientific">Schistosoma margrebowiei</name>
    <dbReference type="NCBI Taxonomy" id="48269"/>
    <lineage>
        <taxon>Eukaryota</taxon>
        <taxon>Metazoa</taxon>
        <taxon>Spiralia</taxon>
        <taxon>Lophotrochozoa</taxon>
        <taxon>Platyhelminthes</taxon>
        <taxon>Trematoda</taxon>
        <taxon>Digenea</taxon>
        <taxon>Strigeidida</taxon>
        <taxon>Schistosomatoidea</taxon>
        <taxon>Schistosomatidae</taxon>
        <taxon>Schistosoma</taxon>
    </lineage>
</organism>
<gene>
    <name evidence="2" type="ORF">SMRZ_LOCUS13703</name>
</gene>
<sequence>MLTFLYQYHEVVYHRLLSIFYYVHVYYELNFLILIVYNQYSIIQVFHINHLIYYSFLIFSHEFQLKYEVFPSISPLELTKIINLYF</sequence>
<keyword evidence="1" id="KW-0812">Transmembrane</keyword>